<comment type="caution">
    <text evidence="1">The sequence shown here is derived from an EMBL/GenBank/DDBJ whole genome shotgun (WGS) entry which is preliminary data.</text>
</comment>
<proteinExistence type="predicted"/>
<accession>A0ACC1QLC5</accession>
<evidence type="ECO:0000313" key="2">
    <source>
        <dbReference type="Proteomes" id="UP001148737"/>
    </source>
</evidence>
<gene>
    <name evidence="1" type="ORF">NLG97_g7601</name>
</gene>
<dbReference type="Proteomes" id="UP001148737">
    <property type="component" value="Unassembled WGS sequence"/>
</dbReference>
<reference evidence="1" key="1">
    <citation type="submission" date="2022-07" db="EMBL/GenBank/DDBJ databases">
        <title>Genome Sequence of Lecanicillium saksenae.</title>
        <authorList>
            <person name="Buettner E."/>
        </authorList>
    </citation>
    <scope>NUCLEOTIDE SEQUENCE</scope>
    <source>
        <strain evidence="1">VT-O1</strain>
    </source>
</reference>
<protein>
    <submittedName>
        <fullName evidence="1">Uncharacterized protein</fullName>
    </submittedName>
</protein>
<organism evidence="1 2">
    <name type="scientific">Lecanicillium saksenae</name>
    <dbReference type="NCBI Taxonomy" id="468837"/>
    <lineage>
        <taxon>Eukaryota</taxon>
        <taxon>Fungi</taxon>
        <taxon>Dikarya</taxon>
        <taxon>Ascomycota</taxon>
        <taxon>Pezizomycotina</taxon>
        <taxon>Sordariomycetes</taxon>
        <taxon>Hypocreomycetidae</taxon>
        <taxon>Hypocreales</taxon>
        <taxon>Cordycipitaceae</taxon>
        <taxon>Lecanicillium</taxon>
    </lineage>
</organism>
<keyword evidence="2" id="KW-1185">Reference proteome</keyword>
<sequence>MAPLSPEEKERLVASIMQELSATPYACTSLEPLLSGTTNFTFRGRLATSLPETKEQTVIVKHTTSYVALNKDFAIDVSRCLFEVYALQALNSFPAVEPASGDSFAAQTPRLYHFNATANIQVLQDIRDVLDLQVILDTPAADAKVSQTQVADVGRATGTWLRRFHEWAVAPAQHSLAQEVVKNEGMRRLKARVTCDSFIGVLENFQDIYEPHAATLALFRDMAQKEFQRSPGLNDEADGWGVVHGDFWSGNILVPSSIITPAGVADDNKRIAIIDWESCQFGPRAFDLGGMIGDMCERNHFRGVQAALSAMEGFIQGYGPISEALAFRVAMHAGVFLITWYNRRAPDSPLPAPLEVAREAMALGVQFIVRGWEQDKAWFKTSILASLFSD</sequence>
<evidence type="ECO:0000313" key="1">
    <source>
        <dbReference type="EMBL" id="KAJ3482322.1"/>
    </source>
</evidence>
<dbReference type="EMBL" id="JANAKD010001186">
    <property type="protein sequence ID" value="KAJ3482322.1"/>
    <property type="molecule type" value="Genomic_DNA"/>
</dbReference>
<name>A0ACC1QLC5_9HYPO</name>